<feature type="domain" description="RNase NYN" evidence="2">
    <location>
        <begin position="26"/>
        <end position="153"/>
    </location>
</feature>
<dbReference type="KEGG" id="gba:J421_2501"/>
<dbReference type="Pfam" id="PF11977">
    <property type="entry name" value="RNase_Zc3h12a"/>
    <property type="match status" value="1"/>
</dbReference>
<dbReference type="HOGENOM" id="CLU_1523035_0_0_0"/>
<dbReference type="AlphaFoldDB" id="W0RKS5"/>
<dbReference type="RefSeq" id="WP_025411513.1">
    <property type="nucleotide sequence ID" value="NZ_CP007128.1"/>
</dbReference>
<feature type="region of interest" description="Disordered" evidence="1">
    <location>
        <begin position="1"/>
        <end position="27"/>
    </location>
</feature>
<evidence type="ECO:0000313" key="4">
    <source>
        <dbReference type="Proteomes" id="UP000019151"/>
    </source>
</evidence>
<organism evidence="3 4">
    <name type="scientific">Gemmatirosa kalamazoonensis</name>
    <dbReference type="NCBI Taxonomy" id="861299"/>
    <lineage>
        <taxon>Bacteria</taxon>
        <taxon>Pseudomonadati</taxon>
        <taxon>Gemmatimonadota</taxon>
        <taxon>Gemmatimonadia</taxon>
        <taxon>Gemmatimonadales</taxon>
        <taxon>Gemmatimonadaceae</taxon>
        <taxon>Gemmatirosa</taxon>
    </lineage>
</organism>
<keyword evidence="4" id="KW-1185">Reference proteome</keyword>
<reference evidence="3 4" key="1">
    <citation type="journal article" date="2014" name="Genome Announc.">
        <title>Genome Sequence and Methylome of Soil Bacterium Gemmatirosa kalamazoonensis KBS708T, a Member of the Rarely Cultivated Gemmatimonadetes Phylum.</title>
        <authorList>
            <person name="Debruyn J.M."/>
            <person name="Radosevich M."/>
            <person name="Wommack K.E."/>
            <person name="Polson S.W."/>
            <person name="Hauser L.J."/>
            <person name="Fawaz M.N."/>
            <person name="Korlach J."/>
            <person name="Tsai Y.C."/>
        </authorList>
    </citation>
    <scope>NUCLEOTIDE SEQUENCE [LARGE SCALE GENOMIC DNA]</scope>
    <source>
        <strain evidence="3 4">KBS708</strain>
    </source>
</reference>
<dbReference type="EMBL" id="CP007128">
    <property type="protein sequence ID" value="AHG90038.1"/>
    <property type="molecule type" value="Genomic_DNA"/>
</dbReference>
<accession>W0RKS5</accession>
<dbReference type="OrthoDB" id="5196680at2"/>
<proteinExistence type="predicted"/>
<dbReference type="Gene3D" id="3.40.50.11980">
    <property type="match status" value="1"/>
</dbReference>
<dbReference type="InterPro" id="IPR021869">
    <property type="entry name" value="RNase_Zc3h12_NYN"/>
</dbReference>
<name>W0RKS5_9BACT</name>
<feature type="region of interest" description="Disordered" evidence="1">
    <location>
        <begin position="148"/>
        <end position="176"/>
    </location>
</feature>
<gene>
    <name evidence="3" type="ORF">J421_2501</name>
</gene>
<dbReference type="InParanoid" id="W0RKS5"/>
<dbReference type="STRING" id="861299.J421_2501"/>
<protein>
    <submittedName>
        <fullName evidence="3">Ribonuclease Zc3h12a-like protein</fullName>
    </submittedName>
</protein>
<sequence>MASDVHSPHSHESPPHGSDAGDHRPRALIDGSNVAHATEGDTARLANILLVREKLVEQGFEPIIVADAALRHQIDEHDEYERLVADGTVHQAPAGTDADYFLLSFAKELDAALVSNDRFRDRSRQFASVRRQIIRYMILADEVVLERRTSRRKGHPDKPQPPHPTNGQHSGRSRGF</sequence>
<evidence type="ECO:0000259" key="2">
    <source>
        <dbReference type="Pfam" id="PF11977"/>
    </source>
</evidence>
<evidence type="ECO:0000256" key="1">
    <source>
        <dbReference type="SAM" id="MobiDB-lite"/>
    </source>
</evidence>
<dbReference type="Proteomes" id="UP000019151">
    <property type="component" value="Chromosome"/>
</dbReference>
<dbReference type="eggNOG" id="COG0443">
    <property type="taxonomic scope" value="Bacteria"/>
</dbReference>
<evidence type="ECO:0000313" key="3">
    <source>
        <dbReference type="EMBL" id="AHG90038.1"/>
    </source>
</evidence>